<evidence type="ECO:0000256" key="1">
    <source>
        <dbReference type="SAM" id="MobiDB-lite"/>
    </source>
</evidence>
<dbReference type="EMBL" id="KE145358">
    <property type="protein sequence ID" value="EPE32806.1"/>
    <property type="molecule type" value="Genomic_DNA"/>
</dbReference>
<name>S3DLB3_GLAL2</name>
<dbReference type="Proteomes" id="UP000016922">
    <property type="component" value="Unassembled WGS sequence"/>
</dbReference>
<keyword evidence="3" id="KW-1185">Reference proteome</keyword>
<organism evidence="2 3">
    <name type="scientific">Glarea lozoyensis (strain ATCC 20868 / MF5171)</name>
    <dbReference type="NCBI Taxonomy" id="1116229"/>
    <lineage>
        <taxon>Eukaryota</taxon>
        <taxon>Fungi</taxon>
        <taxon>Dikarya</taxon>
        <taxon>Ascomycota</taxon>
        <taxon>Pezizomycotina</taxon>
        <taxon>Leotiomycetes</taxon>
        <taxon>Helotiales</taxon>
        <taxon>Helotiaceae</taxon>
        <taxon>Glarea</taxon>
    </lineage>
</organism>
<sequence length="341" mass="39125">MSAQYQKALKEIFIANNWATANIDEEIERCDRDPPQTAPIPIPLRRHLSLRRRKANWYCQKKATIQAVEDFKVADDLTRRLEQRIREYRAVLFHAREVIDSMEEEVREREQNVLLSEEIKKILDMEEGYGGGGGFMLRGRSLLSATTFRRELARPLVTVNPSRLFSYRQPRQAQQSQAQQHHRLFSKMASTPSSATQKRLNHLINSSILSLFDEPIKAIEREIQPPPKLFIGNKQLSFVADAREAEVKERKKAAEEERARELNDGTTACENDETVQKAQVEEEKLGPQEISDTLGRLGPTIERVTETLRASIGPEVHILAQMKMGDSDFVMRQIFNGTSEQ</sequence>
<evidence type="ECO:0000313" key="2">
    <source>
        <dbReference type="EMBL" id="EPE32806.1"/>
    </source>
</evidence>
<reference evidence="2 3" key="1">
    <citation type="journal article" date="2013" name="BMC Genomics">
        <title>Genomics-driven discovery of the pneumocandin biosynthetic gene cluster in the fungus Glarea lozoyensis.</title>
        <authorList>
            <person name="Chen L."/>
            <person name="Yue Q."/>
            <person name="Zhang X."/>
            <person name="Xiang M."/>
            <person name="Wang C."/>
            <person name="Li S."/>
            <person name="Che Y."/>
            <person name="Ortiz-Lopez F.J."/>
            <person name="Bills G.F."/>
            <person name="Liu X."/>
            <person name="An Z."/>
        </authorList>
    </citation>
    <scope>NUCLEOTIDE SEQUENCE [LARGE SCALE GENOMIC DNA]</scope>
    <source>
        <strain evidence="3">ATCC 20868 / MF5171</strain>
    </source>
</reference>
<gene>
    <name evidence="2" type="ORF">GLAREA_05818</name>
</gene>
<dbReference type="OrthoDB" id="10452180at2759"/>
<dbReference type="GeneID" id="19464872"/>
<dbReference type="RefSeq" id="XP_008079423.1">
    <property type="nucleotide sequence ID" value="XM_008081232.1"/>
</dbReference>
<accession>S3DLB3</accession>
<feature type="region of interest" description="Disordered" evidence="1">
    <location>
        <begin position="170"/>
        <end position="193"/>
    </location>
</feature>
<protein>
    <submittedName>
        <fullName evidence="2">Uncharacterized protein</fullName>
    </submittedName>
</protein>
<proteinExistence type="predicted"/>
<feature type="compositionally biased region" description="Low complexity" evidence="1">
    <location>
        <begin position="170"/>
        <end position="179"/>
    </location>
</feature>
<dbReference type="KEGG" id="glz:GLAREA_05818"/>
<dbReference type="AlphaFoldDB" id="S3DLB3"/>
<evidence type="ECO:0000313" key="3">
    <source>
        <dbReference type="Proteomes" id="UP000016922"/>
    </source>
</evidence>
<dbReference type="HOGENOM" id="CLU_813943_0_0_1"/>